<dbReference type="CDD" id="cd07731">
    <property type="entry name" value="ComA-like_MBL-fold"/>
    <property type="match status" value="1"/>
</dbReference>
<evidence type="ECO:0000313" key="8">
    <source>
        <dbReference type="EMBL" id="RSU13752.1"/>
    </source>
</evidence>
<keyword evidence="9" id="KW-1185">Reference proteome</keyword>
<dbReference type="InterPro" id="IPR036866">
    <property type="entry name" value="RibonucZ/Hydroxyglut_hydro"/>
</dbReference>
<dbReference type="GO" id="GO:0005886">
    <property type="term" value="C:plasma membrane"/>
    <property type="evidence" value="ECO:0007669"/>
    <property type="project" value="UniProtKB-SubCell"/>
</dbReference>
<feature type="transmembrane region" description="Helical" evidence="6">
    <location>
        <begin position="370"/>
        <end position="392"/>
    </location>
</feature>
<feature type="transmembrane region" description="Helical" evidence="6">
    <location>
        <begin position="280"/>
        <end position="301"/>
    </location>
</feature>
<dbReference type="OrthoDB" id="9761531at2"/>
<dbReference type="NCBIfam" id="TIGR00360">
    <property type="entry name" value="ComEC_N-term"/>
    <property type="match status" value="1"/>
</dbReference>
<sequence length="784" mass="87855">MTMRFSTDFSLKGYLIFPMGTIAAVCAVFSRPHWLSWLLLIIVVLKVCSTRRKELILSALFGGLFACLVLAVHGLADDPKEQEFPANRSAMITAHVRPDSIAVTGDRVQFIMQELNSGTPLMGYYTFQNKQEKEKWAACRDWLTVTAAGNYDRPRGRRNLSGFNHREYLSAKGIQTIFRINRIDSAVKRNVPPFHVLAHSYRLRRICQLAVDRHFPEYTSAYLNCLLFGLKDDDFKDMSEQWELLGIVHLFSLSGMHLFVFLRLFSYLFLRSGITKETVFWLELCAICCFMVMGGAGSGLVRAGIQTALLRANRRYQWQLSSLDCFALTLAGHSLWYPDLLLTAGGQLSYFMTFCLMMSRDSLAHIKRPLLRQFAFSAVMTGCSLPFVWHYFHDWQVFSLLFGVLLAPLVLYVLFPLLLGAFIVSWVWQGIGGSMPVNVLEASLQALQSAITYLTHILPSKFVVGRAPLFLTLVMIFLIVCLLRECQRKSRRPVLIAGLCAGLLAAGNWKYLSPQGMIAFVDVGQGDAIFIQLPFHQGNYLIDTGGRLNFEQEAWRHSKRETSNADYTLIPFLKSRGVSRLETVFITHADADHSGDLQRVAESFQIKTLAFPQGAAHDDVLARTLFSFPQTTDFQQLKAGATLYFGRFPFKVLSPQDNGSGDNNGSLVLYGAFKDTTFLLTGDIEKEVEAQLITDYPGLTADVLKVAHHGSDTSSSPAFLAHIRPREGIISAGYQNRHGHPTQRVLAELHAVGSSIYRTDEHGMVYYTWLAGLPGLSPPKTAAE</sequence>
<dbReference type="AlphaFoldDB" id="A0A430B0K7"/>
<evidence type="ECO:0000256" key="6">
    <source>
        <dbReference type="SAM" id="Phobius"/>
    </source>
</evidence>
<feature type="transmembrane region" description="Helical" evidence="6">
    <location>
        <begin position="340"/>
        <end position="358"/>
    </location>
</feature>
<accession>A0A430B0K7</accession>
<dbReference type="InterPro" id="IPR004797">
    <property type="entry name" value="Competence_ComEC/Rec2"/>
</dbReference>
<comment type="subcellular location">
    <subcellularLocation>
        <location evidence="1">Cell membrane</location>
        <topology evidence="1">Multi-pass membrane protein</topology>
    </subcellularLocation>
</comment>
<organism evidence="8 9">
    <name type="scientific">Vagococcus acidifermentans</name>
    <dbReference type="NCBI Taxonomy" id="564710"/>
    <lineage>
        <taxon>Bacteria</taxon>
        <taxon>Bacillati</taxon>
        <taxon>Bacillota</taxon>
        <taxon>Bacilli</taxon>
        <taxon>Lactobacillales</taxon>
        <taxon>Enterococcaceae</taxon>
        <taxon>Vagococcus</taxon>
    </lineage>
</organism>
<evidence type="ECO:0000256" key="2">
    <source>
        <dbReference type="ARBA" id="ARBA00022475"/>
    </source>
</evidence>
<dbReference type="SMART" id="SM00849">
    <property type="entry name" value="Lactamase_B"/>
    <property type="match status" value="1"/>
</dbReference>
<evidence type="ECO:0000256" key="3">
    <source>
        <dbReference type="ARBA" id="ARBA00022692"/>
    </source>
</evidence>
<comment type="caution">
    <text evidence="8">The sequence shown here is derived from an EMBL/GenBank/DDBJ whole genome shotgun (WGS) entry which is preliminary data.</text>
</comment>
<dbReference type="Pfam" id="PF03772">
    <property type="entry name" value="Competence"/>
    <property type="match status" value="1"/>
</dbReference>
<feature type="transmembrane region" description="Helical" evidence="6">
    <location>
        <begin position="439"/>
        <end position="458"/>
    </location>
</feature>
<dbReference type="EMBL" id="NGKC01000002">
    <property type="protein sequence ID" value="RSU13752.1"/>
    <property type="molecule type" value="Genomic_DNA"/>
</dbReference>
<dbReference type="SUPFAM" id="SSF56281">
    <property type="entry name" value="Metallo-hydrolase/oxidoreductase"/>
    <property type="match status" value="1"/>
</dbReference>
<dbReference type="InterPro" id="IPR004477">
    <property type="entry name" value="ComEC_N"/>
</dbReference>
<evidence type="ECO:0000259" key="7">
    <source>
        <dbReference type="SMART" id="SM00849"/>
    </source>
</evidence>
<feature type="domain" description="Metallo-beta-lactamase" evidence="7">
    <location>
        <begin position="525"/>
        <end position="734"/>
    </location>
</feature>
<dbReference type="Gene3D" id="3.60.15.10">
    <property type="entry name" value="Ribonuclease Z/Hydroxyacylglutathione hydrolase-like"/>
    <property type="match status" value="1"/>
</dbReference>
<dbReference type="PANTHER" id="PTHR30619:SF7">
    <property type="entry name" value="BETA-LACTAMASE DOMAIN PROTEIN"/>
    <property type="match status" value="1"/>
</dbReference>
<feature type="transmembrane region" description="Helical" evidence="6">
    <location>
        <begin position="15"/>
        <end position="43"/>
    </location>
</feature>
<feature type="transmembrane region" description="Helical" evidence="6">
    <location>
        <begin position="55"/>
        <end position="76"/>
    </location>
</feature>
<evidence type="ECO:0000313" key="9">
    <source>
        <dbReference type="Proteomes" id="UP000286773"/>
    </source>
</evidence>
<keyword evidence="4 6" id="KW-1133">Transmembrane helix</keyword>
<evidence type="ECO:0000256" key="4">
    <source>
        <dbReference type="ARBA" id="ARBA00022989"/>
    </source>
</evidence>
<keyword evidence="3 6" id="KW-0812">Transmembrane</keyword>
<dbReference type="InterPro" id="IPR001279">
    <property type="entry name" value="Metallo-B-lactamas"/>
</dbReference>
<feature type="transmembrane region" description="Helical" evidence="6">
    <location>
        <begin position="398"/>
        <end position="427"/>
    </location>
</feature>
<dbReference type="NCBIfam" id="TIGR00361">
    <property type="entry name" value="ComEC_Rec2"/>
    <property type="match status" value="1"/>
</dbReference>
<protein>
    <submittedName>
        <fullName evidence="8">DNA internalization-related competence protein ComEC/Rec2</fullName>
    </submittedName>
</protein>
<proteinExistence type="predicted"/>
<dbReference type="InterPro" id="IPR052159">
    <property type="entry name" value="Competence_DNA_uptake"/>
</dbReference>
<name>A0A430B0K7_9ENTE</name>
<gene>
    <name evidence="8" type="ORF">CBF27_02295</name>
</gene>
<dbReference type="Proteomes" id="UP000286773">
    <property type="component" value="Unassembled WGS sequence"/>
</dbReference>
<reference evidence="8 9" key="1">
    <citation type="submission" date="2017-05" db="EMBL/GenBank/DDBJ databases">
        <title>Vagococcus spp. assemblies.</title>
        <authorList>
            <person name="Gulvik C.A."/>
        </authorList>
    </citation>
    <scope>NUCLEOTIDE SEQUENCE [LARGE SCALE GENOMIC DNA]</scope>
    <source>
        <strain evidence="8 9">LMG 24798</strain>
    </source>
</reference>
<evidence type="ECO:0000256" key="1">
    <source>
        <dbReference type="ARBA" id="ARBA00004651"/>
    </source>
</evidence>
<feature type="transmembrane region" description="Helical" evidence="6">
    <location>
        <begin position="464"/>
        <end position="482"/>
    </location>
</feature>
<dbReference type="PANTHER" id="PTHR30619">
    <property type="entry name" value="DNA INTERNALIZATION/COMPETENCE PROTEIN COMEC/REC2"/>
    <property type="match status" value="1"/>
</dbReference>
<evidence type="ECO:0000256" key="5">
    <source>
        <dbReference type="ARBA" id="ARBA00023136"/>
    </source>
</evidence>
<feature type="transmembrane region" description="Helical" evidence="6">
    <location>
        <begin position="494"/>
        <end position="512"/>
    </location>
</feature>
<keyword evidence="5 6" id="KW-0472">Membrane</keyword>
<dbReference type="InterPro" id="IPR035681">
    <property type="entry name" value="ComA-like_MBL"/>
</dbReference>
<keyword evidence="2" id="KW-1003">Cell membrane</keyword>
<dbReference type="Pfam" id="PF00753">
    <property type="entry name" value="Lactamase_B"/>
    <property type="match status" value="1"/>
</dbReference>
<dbReference type="GO" id="GO:0030420">
    <property type="term" value="P:establishment of competence for transformation"/>
    <property type="evidence" value="ECO:0007669"/>
    <property type="project" value="InterPro"/>
</dbReference>
<feature type="transmembrane region" description="Helical" evidence="6">
    <location>
        <begin position="244"/>
        <end position="268"/>
    </location>
</feature>